<proteinExistence type="predicted"/>
<evidence type="ECO:0000313" key="1">
    <source>
        <dbReference type="EMBL" id="JAC71228.1"/>
    </source>
</evidence>
<name>A0A061RGZ4_9CHLO</name>
<protein>
    <submittedName>
        <fullName evidence="1">Uncharacterized protein</fullName>
    </submittedName>
</protein>
<accession>A0A061RGZ4</accession>
<dbReference type="AlphaFoldDB" id="A0A061RGZ4"/>
<organism evidence="1">
    <name type="scientific">Tetraselmis sp. GSL018</name>
    <dbReference type="NCBI Taxonomy" id="582737"/>
    <lineage>
        <taxon>Eukaryota</taxon>
        <taxon>Viridiplantae</taxon>
        <taxon>Chlorophyta</taxon>
        <taxon>core chlorophytes</taxon>
        <taxon>Chlorodendrophyceae</taxon>
        <taxon>Chlorodendrales</taxon>
        <taxon>Chlorodendraceae</taxon>
        <taxon>Tetraselmis</taxon>
    </lineage>
</organism>
<sequence length="78" mass="8579">MHLPQGTGACIKSDINGFVEKCWVPSWLSRPPPPPLLSWSDERFSLVLALWRGGLPTGLKHLVLHMPISVILAVPRGT</sequence>
<feature type="non-terminal residue" evidence="1">
    <location>
        <position position="78"/>
    </location>
</feature>
<gene>
    <name evidence="1" type="ORF">TSPGSL018_2374</name>
</gene>
<reference evidence="1" key="1">
    <citation type="submission" date="2014-05" db="EMBL/GenBank/DDBJ databases">
        <title>The transcriptome of the halophilic microalga Tetraselmis sp. GSL018 isolated from the Great Salt Lake, Utah.</title>
        <authorList>
            <person name="Jinkerson R.E."/>
            <person name="D'Adamo S."/>
            <person name="Posewitz M.C."/>
        </authorList>
    </citation>
    <scope>NUCLEOTIDE SEQUENCE</scope>
    <source>
        <strain evidence="1">GSL018</strain>
    </source>
</reference>
<dbReference type="EMBL" id="GBEZ01014884">
    <property type="protein sequence ID" value="JAC71228.1"/>
    <property type="molecule type" value="Transcribed_RNA"/>
</dbReference>